<gene>
    <name evidence="2" type="ORF">EVOR1521_LOCUS14344</name>
</gene>
<comment type="caution">
    <text evidence="2">The sequence shown here is derived from an EMBL/GenBank/DDBJ whole genome shotgun (WGS) entry which is preliminary data.</text>
</comment>
<proteinExistence type="predicted"/>
<feature type="compositionally biased region" description="Low complexity" evidence="1">
    <location>
        <begin position="818"/>
        <end position="835"/>
    </location>
</feature>
<name>A0AA36IJC1_9DINO</name>
<evidence type="ECO:0000256" key="1">
    <source>
        <dbReference type="SAM" id="MobiDB-lite"/>
    </source>
</evidence>
<accession>A0AA36IJC1</accession>
<feature type="compositionally biased region" description="Low complexity" evidence="1">
    <location>
        <begin position="844"/>
        <end position="853"/>
    </location>
</feature>
<sequence>MRTAPFVPMPRKRPGEQDKGTELVLRDESKVRKTSSWMRQTESKQWEVVLDEDRKRSLDAWVLLVLDNPGASVAGTLIQQEDQDGQLSVLADIFRAKATATLRARASALLAYMRWGRAEHGRTFTLFPVKEVVVYEYLCFLRDTRSPPTKAERFVQALAFCKGTLQADVDNVLASSRIKGATIPIQGHRVVRKKRPLTVAQVADLERRASTDESATGVFCGYLCFLVHGRLRWGPDGAGSLEAGLYYHKTANRQKSVIRRLLPAACSLPGVSGLPWAQTWLQNRAKHGLRAKKGCPMMPAPLASGKWDSIPLGTAEAIVWMKEVLQDAQGDVGTHSCKATALSWMAKANVDRHIRRLGGYHVAPGDRSMTEYSRDAQSPVLHALSGLYLAIRGGLFSPDASRSGRWNGYHNLEDAVKVLAAAPSLPVDGEPTGEGDSSGDSSGKSTSSSSSEGEEVDDEVVRADQAMAVLAAPAQLEQEDMAFYLLNVKSQVAHIPRPGTYGDEDGEMEVSKCGLIASAGFRKVDLFPEQIMRCRAVGLTAEAVTKLAEKGWNTYATFAFCVPSLPGSSEAAETLFVTRVIEPVLGDPDHADGPKLRRLAFESFTMNAADLKRRVESNEGDAPKKLPALEIAHRLDAIRDKVKPLLIERQLEPSHALLNAVNQSVEEIQGLTEANQFKSWKPDKNGVIHEVSQEPALKAELATELDLQNALRRRGIAYEAAAAMSFVSHEKLVARLFEELQRPAQDGFSKVTMTQLCLADREFHEKLADKTRAGLAPGPLGELPLDQFVDEVLRLPSFQWVLMQRPAQKASSTLSKGKPPAQQKPVAAPPKQVVKPQKRRGASKGKSGSKGSRFPMPEKLRGGTPTDESGNSICFAFNLGQCVDENCPRKHVCCYPGCFSKAHGFLQHS</sequence>
<organism evidence="2 3">
    <name type="scientific">Effrenium voratum</name>
    <dbReference type="NCBI Taxonomy" id="2562239"/>
    <lineage>
        <taxon>Eukaryota</taxon>
        <taxon>Sar</taxon>
        <taxon>Alveolata</taxon>
        <taxon>Dinophyceae</taxon>
        <taxon>Suessiales</taxon>
        <taxon>Symbiodiniaceae</taxon>
        <taxon>Effrenium</taxon>
    </lineage>
</organism>
<feature type="region of interest" description="Disordered" evidence="1">
    <location>
        <begin position="1"/>
        <end position="20"/>
    </location>
</feature>
<protein>
    <recommendedName>
        <fullName evidence="4">C3H1-type domain-containing protein</fullName>
    </recommendedName>
</protein>
<feature type="compositionally biased region" description="Low complexity" evidence="1">
    <location>
        <begin position="428"/>
        <end position="451"/>
    </location>
</feature>
<feature type="region of interest" description="Disordered" evidence="1">
    <location>
        <begin position="425"/>
        <end position="458"/>
    </location>
</feature>
<feature type="region of interest" description="Disordered" evidence="1">
    <location>
        <begin position="809"/>
        <end position="867"/>
    </location>
</feature>
<dbReference type="Proteomes" id="UP001178507">
    <property type="component" value="Unassembled WGS sequence"/>
</dbReference>
<keyword evidence="3" id="KW-1185">Reference proteome</keyword>
<evidence type="ECO:0000313" key="2">
    <source>
        <dbReference type="EMBL" id="CAJ1388492.1"/>
    </source>
</evidence>
<evidence type="ECO:0008006" key="4">
    <source>
        <dbReference type="Google" id="ProtNLM"/>
    </source>
</evidence>
<dbReference type="AlphaFoldDB" id="A0AA36IJC1"/>
<evidence type="ECO:0000313" key="3">
    <source>
        <dbReference type="Proteomes" id="UP001178507"/>
    </source>
</evidence>
<dbReference type="EMBL" id="CAUJNA010001699">
    <property type="protein sequence ID" value="CAJ1388492.1"/>
    <property type="molecule type" value="Genomic_DNA"/>
</dbReference>
<reference evidence="2" key="1">
    <citation type="submission" date="2023-08" db="EMBL/GenBank/DDBJ databases">
        <authorList>
            <person name="Chen Y."/>
            <person name="Shah S."/>
            <person name="Dougan E. K."/>
            <person name="Thang M."/>
            <person name="Chan C."/>
        </authorList>
    </citation>
    <scope>NUCLEOTIDE SEQUENCE</scope>
</reference>